<dbReference type="KEGG" id="cdet:87940062"/>
<protein>
    <recommendedName>
        <fullName evidence="4">BTB domain-containing protein</fullName>
    </recommendedName>
</protein>
<evidence type="ECO:0000313" key="2">
    <source>
        <dbReference type="EMBL" id="WQF78545.1"/>
    </source>
</evidence>
<dbReference type="AlphaFoldDB" id="A0AAX4I5J0"/>
<feature type="region of interest" description="Disordered" evidence="1">
    <location>
        <begin position="1"/>
        <end position="51"/>
    </location>
</feature>
<evidence type="ECO:0008006" key="4">
    <source>
        <dbReference type="Google" id="ProtNLM"/>
    </source>
</evidence>
<dbReference type="Proteomes" id="UP001322277">
    <property type="component" value="Chromosome 2"/>
</dbReference>
<feature type="compositionally biased region" description="Low complexity" evidence="1">
    <location>
        <begin position="27"/>
        <end position="49"/>
    </location>
</feature>
<evidence type="ECO:0000313" key="3">
    <source>
        <dbReference type="Proteomes" id="UP001322277"/>
    </source>
</evidence>
<gene>
    <name evidence="2" type="ORF">CDEST_03559</name>
</gene>
<dbReference type="RefSeq" id="XP_062775769.1">
    <property type="nucleotide sequence ID" value="XM_062919718.1"/>
</dbReference>
<sequence length="394" mass="44550">MDSPRPPDFKRASSDPTDLPPAKRTKSTPSEGPSEPEPTSSPSVEEQQPTATDEVTIIGTQGCEVSEEMLTLSRSEFTDDTVTLVAGLERVKFVIHRHLVPWTITENMSSMQAAIVEEILIPNQHPDTIGMMVNWCYRKTVPSVLPHLLANPYSVEEVPDIPNLLPLRQLDEESDQDGSYVQYQVLTECLGGNGTAGATRDVSFEEFRLMKYNEMVDPAIRRSQATYQNTEEMEEAEDTLLEVEGPSEKAIRDAMTTYLQDEGVSVFEASEGRVEAEILQIKLVRLAMLATKYRWKRLLDDTLLAYAKGKTLFARRFPVPRHIELAYSVNRGLPRLRIFMANYAAVLTKEYNTDVELLRLHGRCPGFFRDNMMRHTRSPPSRLSDPIAISHYEV</sequence>
<dbReference type="GeneID" id="87940062"/>
<organism evidence="2 3">
    <name type="scientific">Colletotrichum destructivum</name>
    <dbReference type="NCBI Taxonomy" id="34406"/>
    <lineage>
        <taxon>Eukaryota</taxon>
        <taxon>Fungi</taxon>
        <taxon>Dikarya</taxon>
        <taxon>Ascomycota</taxon>
        <taxon>Pezizomycotina</taxon>
        <taxon>Sordariomycetes</taxon>
        <taxon>Hypocreomycetidae</taxon>
        <taxon>Glomerellales</taxon>
        <taxon>Glomerellaceae</taxon>
        <taxon>Colletotrichum</taxon>
        <taxon>Colletotrichum destructivum species complex</taxon>
    </lineage>
</organism>
<accession>A0AAX4I5J0</accession>
<proteinExistence type="predicted"/>
<dbReference type="EMBL" id="CP137306">
    <property type="protein sequence ID" value="WQF78545.1"/>
    <property type="molecule type" value="Genomic_DNA"/>
</dbReference>
<evidence type="ECO:0000256" key="1">
    <source>
        <dbReference type="SAM" id="MobiDB-lite"/>
    </source>
</evidence>
<feature type="compositionally biased region" description="Basic and acidic residues" evidence="1">
    <location>
        <begin position="1"/>
        <end position="13"/>
    </location>
</feature>
<reference evidence="3" key="1">
    <citation type="journal article" date="2023" name="bioRxiv">
        <title>Complete genome of the Medicago anthracnose fungus, Colletotrichum destructivum, reveals a mini-chromosome-like region within a core chromosome.</title>
        <authorList>
            <person name="Lapalu N."/>
            <person name="Simon A."/>
            <person name="Lu A."/>
            <person name="Plaumann P.-L."/>
            <person name="Amselem J."/>
            <person name="Pigne S."/>
            <person name="Auger A."/>
            <person name="Koch C."/>
            <person name="Dallery J.-F."/>
            <person name="O'Connell R.J."/>
        </authorList>
    </citation>
    <scope>NUCLEOTIDE SEQUENCE [LARGE SCALE GENOMIC DNA]</scope>
    <source>
        <strain evidence="3">CBS 520.97</strain>
    </source>
</reference>
<keyword evidence="3" id="KW-1185">Reference proteome</keyword>
<name>A0AAX4I5J0_9PEZI</name>